<name>A0A1H1R3W6_9MICO</name>
<dbReference type="RefSeq" id="WP_092666872.1">
    <property type="nucleotide sequence ID" value="NZ_LT629734.1"/>
</dbReference>
<evidence type="ECO:0000313" key="3">
    <source>
        <dbReference type="EMBL" id="SDS30186.1"/>
    </source>
</evidence>
<dbReference type="PANTHER" id="PTHR24321">
    <property type="entry name" value="DEHYDROGENASES, SHORT CHAIN"/>
    <property type="match status" value="1"/>
</dbReference>
<dbReference type="AlphaFoldDB" id="A0A1H1R3W6"/>
<dbReference type="PROSITE" id="PS00061">
    <property type="entry name" value="ADH_SHORT"/>
    <property type="match status" value="1"/>
</dbReference>
<reference evidence="4" key="1">
    <citation type="submission" date="2016-10" db="EMBL/GenBank/DDBJ databases">
        <authorList>
            <person name="Varghese N."/>
            <person name="Submissions S."/>
        </authorList>
    </citation>
    <scope>NUCLEOTIDE SEQUENCE [LARGE SCALE GENOMIC DNA]</scope>
    <source>
        <strain evidence="4">DSM 22965</strain>
    </source>
</reference>
<dbReference type="Proteomes" id="UP000199649">
    <property type="component" value="Chromosome I"/>
</dbReference>
<dbReference type="STRING" id="684552.SAMN04489719_2003"/>
<keyword evidence="2" id="KW-0560">Oxidoreductase</keyword>
<dbReference type="FunFam" id="3.40.50.720:FF:000084">
    <property type="entry name" value="Short-chain dehydrogenase reductase"/>
    <property type="match status" value="1"/>
</dbReference>
<protein>
    <submittedName>
        <fullName evidence="3">NAD(P)-dependent dehydrogenase, short-chain alcohol dehydrogenase family</fullName>
    </submittedName>
</protein>
<keyword evidence="4" id="KW-1185">Reference proteome</keyword>
<sequence length="256" mass="25691">MAVIDLTGKVAVITGAGSGIGRATAQLFAELGATVVASDIAETAHETVELLQGAGGTASAHVGDIGDAATADAVVAAAVERHGGLHALVNNAGIMDHFAGAAAVEDDLWRRVMRVNLDGPFFLTRAALRVMLPAGGGSIINIASEAGIRGAAAGAAYTASKHGLIGLTRNTAYTYAKQGIRANAICPGGVETNVMTPDIQQHIDQEGLAAITPVHQSAQRTAQPIEQANLAAFLASDAASNVSGAIIPNDGGWSAG</sequence>
<dbReference type="SUPFAM" id="SSF51735">
    <property type="entry name" value="NAD(P)-binding Rossmann-fold domains"/>
    <property type="match status" value="1"/>
</dbReference>
<dbReference type="PRINTS" id="PR00081">
    <property type="entry name" value="GDHRDH"/>
</dbReference>
<comment type="similarity">
    <text evidence="1">Belongs to the short-chain dehydrogenases/reductases (SDR) family.</text>
</comment>
<dbReference type="GO" id="GO:0016491">
    <property type="term" value="F:oxidoreductase activity"/>
    <property type="evidence" value="ECO:0007669"/>
    <property type="project" value="UniProtKB-KW"/>
</dbReference>
<dbReference type="InterPro" id="IPR036291">
    <property type="entry name" value="NAD(P)-bd_dom_sf"/>
</dbReference>
<dbReference type="CDD" id="cd05233">
    <property type="entry name" value="SDR_c"/>
    <property type="match status" value="1"/>
</dbReference>
<proteinExistence type="inferred from homology"/>
<evidence type="ECO:0000256" key="2">
    <source>
        <dbReference type="ARBA" id="ARBA00023002"/>
    </source>
</evidence>
<evidence type="ECO:0000256" key="1">
    <source>
        <dbReference type="ARBA" id="ARBA00006484"/>
    </source>
</evidence>
<dbReference type="InterPro" id="IPR020904">
    <property type="entry name" value="Sc_DH/Rdtase_CS"/>
</dbReference>
<dbReference type="InterPro" id="IPR002347">
    <property type="entry name" value="SDR_fam"/>
</dbReference>
<dbReference type="EMBL" id="LT629734">
    <property type="protein sequence ID" value="SDS30186.1"/>
    <property type="molecule type" value="Genomic_DNA"/>
</dbReference>
<evidence type="ECO:0000313" key="4">
    <source>
        <dbReference type="Proteomes" id="UP000199649"/>
    </source>
</evidence>
<dbReference type="PRINTS" id="PR00080">
    <property type="entry name" value="SDRFAMILY"/>
</dbReference>
<dbReference type="Pfam" id="PF13561">
    <property type="entry name" value="adh_short_C2"/>
    <property type="match status" value="1"/>
</dbReference>
<accession>A0A1H1R3W6</accession>
<dbReference type="OrthoDB" id="7064009at2"/>
<dbReference type="PANTHER" id="PTHR24321:SF8">
    <property type="entry name" value="ESTRADIOL 17-BETA-DEHYDROGENASE 8-RELATED"/>
    <property type="match status" value="1"/>
</dbReference>
<dbReference type="Gene3D" id="3.40.50.720">
    <property type="entry name" value="NAD(P)-binding Rossmann-like Domain"/>
    <property type="match status" value="1"/>
</dbReference>
<organism evidence="3 4">
    <name type="scientific">Agrococcus carbonis</name>
    <dbReference type="NCBI Taxonomy" id="684552"/>
    <lineage>
        <taxon>Bacteria</taxon>
        <taxon>Bacillati</taxon>
        <taxon>Actinomycetota</taxon>
        <taxon>Actinomycetes</taxon>
        <taxon>Micrococcales</taxon>
        <taxon>Microbacteriaceae</taxon>
        <taxon>Agrococcus</taxon>
    </lineage>
</organism>
<gene>
    <name evidence="3" type="ORF">SAMN04489719_2003</name>
</gene>